<comment type="caution">
    <text evidence="11">The sequence shown here is derived from an EMBL/GenBank/DDBJ whole genome shotgun (WGS) entry which is preliminary data.</text>
</comment>
<sequence>MKRLLNVVYVSQPDVYLALNGKNLVLLKEGEELGKVPMLNIEGICTFGHQGASPALMATCMEQNISLTFFSSSGRFRGRLTGAVNGNVTLRKKQYEVSMNESESTAIARHMIGGKIYNSEQNLKRTIRDHALRVNTERLEQVIERLKQARKIAFTTTDLEELRGIEGNAASAYFSVFDECILQQKEDFYYKGRNRRPPLDRVNALLSLAYSLLASEVAAALEGVGLDSYVGFLHRDRPGRTSLALDLMEELRPAIAERFVLKLINRKQIQANDFIVKENGAVLLKDDVRRNFFKLWQDAKQEFVTHPYLKEKIQWGLVPHAQALLLARFLRGDLDAYPPFLIR</sequence>
<feature type="binding site" evidence="10">
    <location>
        <position position="234"/>
    </location>
    <ligand>
        <name>Mn(2+)</name>
        <dbReference type="ChEBI" id="CHEBI:29035"/>
    </ligand>
</feature>
<keyword evidence="8 10" id="KW-0464">Manganese</keyword>
<dbReference type="InterPro" id="IPR019856">
    <property type="entry name" value="CRISPR-assoc_Cas1_DVULG"/>
</dbReference>
<evidence type="ECO:0000256" key="1">
    <source>
        <dbReference type="ARBA" id="ARBA00022722"/>
    </source>
</evidence>
<keyword evidence="6 10" id="KW-0051">Antiviral defense</keyword>
<dbReference type="PANTHER" id="PTHR34353:SF2">
    <property type="entry name" value="CRISPR-ASSOCIATED ENDONUCLEASE CAS1 1"/>
    <property type="match status" value="1"/>
</dbReference>
<dbReference type="Proteomes" id="UP001344888">
    <property type="component" value="Unassembled WGS sequence"/>
</dbReference>
<proteinExistence type="inferred from homology"/>
<evidence type="ECO:0000313" key="12">
    <source>
        <dbReference type="Proteomes" id="UP001344888"/>
    </source>
</evidence>
<feature type="binding site" evidence="10">
    <location>
        <position position="249"/>
    </location>
    <ligand>
        <name>Mn(2+)</name>
        <dbReference type="ChEBI" id="CHEBI:29035"/>
    </ligand>
</feature>
<organism evidence="11 12">
    <name type="scientific">Metasolibacillus meyeri</name>
    <dbReference type="NCBI Taxonomy" id="1071052"/>
    <lineage>
        <taxon>Bacteria</taxon>
        <taxon>Bacillati</taxon>
        <taxon>Bacillota</taxon>
        <taxon>Bacilli</taxon>
        <taxon>Bacillales</taxon>
        <taxon>Caryophanaceae</taxon>
        <taxon>Metasolibacillus</taxon>
    </lineage>
</organism>
<reference evidence="11 12" key="1">
    <citation type="submission" date="2023-03" db="EMBL/GenBank/DDBJ databases">
        <title>Bacillus Genome Sequencing.</title>
        <authorList>
            <person name="Dunlap C."/>
        </authorList>
    </citation>
    <scope>NUCLEOTIDE SEQUENCE [LARGE SCALE GENOMIC DNA]</scope>
    <source>
        <strain evidence="11 12">B-59205</strain>
    </source>
</reference>
<evidence type="ECO:0000256" key="4">
    <source>
        <dbReference type="ARBA" id="ARBA00022801"/>
    </source>
</evidence>
<dbReference type="NCBIfam" id="TIGR00287">
    <property type="entry name" value="cas1"/>
    <property type="match status" value="1"/>
</dbReference>
<comment type="function">
    <text evidence="10">CRISPR (clustered regularly interspaced short palindromic repeat), is an adaptive immune system that provides protection against mobile genetic elements (viruses, transposable elements and conjugative plasmids). CRISPR clusters contain spacers, sequences complementary to antecedent mobile elements, and target invading nucleic acids. CRISPR clusters are transcribed and processed into CRISPR RNA (crRNA). Acts as a dsDNA endonuclease. Involved in the integration of spacer DNA into the CRISPR cassette.</text>
</comment>
<dbReference type="GO" id="GO:0016787">
    <property type="term" value="F:hydrolase activity"/>
    <property type="evidence" value="ECO:0007669"/>
    <property type="project" value="UniProtKB-KW"/>
</dbReference>
<comment type="subunit">
    <text evidence="9 10">Homodimer, forms a heterotetramer with a Cas2 homodimer.</text>
</comment>
<dbReference type="Gene3D" id="1.20.120.920">
    <property type="entry name" value="CRISPR-associated endonuclease Cas1, C-terminal domain"/>
    <property type="match status" value="1"/>
</dbReference>
<dbReference type="EMBL" id="JARSFG010000003">
    <property type="protein sequence ID" value="MEC1177368.1"/>
    <property type="molecule type" value="Genomic_DNA"/>
</dbReference>
<dbReference type="PANTHER" id="PTHR34353">
    <property type="entry name" value="CRISPR-ASSOCIATED ENDONUCLEASE CAS1 1"/>
    <property type="match status" value="1"/>
</dbReference>
<evidence type="ECO:0000256" key="2">
    <source>
        <dbReference type="ARBA" id="ARBA00022723"/>
    </source>
</evidence>
<evidence type="ECO:0000256" key="7">
    <source>
        <dbReference type="ARBA" id="ARBA00023125"/>
    </source>
</evidence>
<keyword evidence="2 10" id="KW-0479">Metal-binding</keyword>
<dbReference type="GO" id="GO:0003677">
    <property type="term" value="F:DNA binding"/>
    <property type="evidence" value="ECO:0007669"/>
    <property type="project" value="UniProtKB-KW"/>
</dbReference>
<evidence type="ECO:0000256" key="3">
    <source>
        <dbReference type="ARBA" id="ARBA00022759"/>
    </source>
</evidence>
<dbReference type="HAMAP" id="MF_01470">
    <property type="entry name" value="Cas1"/>
    <property type="match status" value="1"/>
</dbReference>
<dbReference type="InterPro" id="IPR042211">
    <property type="entry name" value="CRISPR-assoc_Cas1_N"/>
</dbReference>
<accession>A0AAW9NT23</accession>
<dbReference type="InterPro" id="IPR050646">
    <property type="entry name" value="Cas1"/>
</dbReference>
<evidence type="ECO:0000256" key="8">
    <source>
        <dbReference type="ARBA" id="ARBA00023211"/>
    </source>
</evidence>
<keyword evidence="1 10" id="KW-0540">Nuclease</keyword>
<dbReference type="RefSeq" id="WP_326121682.1">
    <property type="nucleotide sequence ID" value="NZ_JARSFG010000003.1"/>
</dbReference>
<dbReference type="InterPro" id="IPR042206">
    <property type="entry name" value="CRISPR-assoc_Cas1_C"/>
</dbReference>
<gene>
    <name evidence="11" type="primary">cas1c</name>
    <name evidence="10" type="synonym">cas1</name>
    <name evidence="11" type="ORF">P9B03_02630</name>
</gene>
<dbReference type="Gene3D" id="3.100.10.20">
    <property type="entry name" value="CRISPR-associated endonuclease Cas1, N-terminal domain"/>
    <property type="match status" value="1"/>
</dbReference>
<feature type="binding site" evidence="10">
    <location>
        <position position="166"/>
    </location>
    <ligand>
        <name>Mn(2+)</name>
        <dbReference type="ChEBI" id="CHEBI:29035"/>
    </ligand>
</feature>
<evidence type="ECO:0000256" key="6">
    <source>
        <dbReference type="ARBA" id="ARBA00023118"/>
    </source>
</evidence>
<evidence type="ECO:0000313" key="11">
    <source>
        <dbReference type="EMBL" id="MEC1177368.1"/>
    </source>
</evidence>
<dbReference type="EC" id="3.1.-.-" evidence="10"/>
<dbReference type="GO" id="GO:0046872">
    <property type="term" value="F:metal ion binding"/>
    <property type="evidence" value="ECO:0007669"/>
    <property type="project" value="UniProtKB-UniRule"/>
</dbReference>
<keyword evidence="4 10" id="KW-0378">Hydrolase</keyword>
<evidence type="ECO:0000256" key="5">
    <source>
        <dbReference type="ARBA" id="ARBA00022842"/>
    </source>
</evidence>
<evidence type="ECO:0000256" key="9">
    <source>
        <dbReference type="ARBA" id="ARBA00038592"/>
    </source>
</evidence>
<name>A0AAW9NT23_9BACL</name>
<keyword evidence="5 10" id="KW-0460">Magnesium</keyword>
<keyword evidence="12" id="KW-1185">Reference proteome</keyword>
<dbReference type="GO" id="GO:0051607">
    <property type="term" value="P:defense response to virus"/>
    <property type="evidence" value="ECO:0007669"/>
    <property type="project" value="UniProtKB-UniRule"/>
</dbReference>
<keyword evidence="3 10" id="KW-0255">Endonuclease</keyword>
<comment type="similarity">
    <text evidence="10">Belongs to the CRISPR-associated endonuclease Cas1 family.</text>
</comment>
<dbReference type="AlphaFoldDB" id="A0AAW9NT23"/>
<protein>
    <recommendedName>
        <fullName evidence="10">CRISPR-associated endonuclease Cas1</fullName>
        <ecNumber evidence="10">3.1.-.-</ecNumber>
    </recommendedName>
</protein>
<dbReference type="NCBIfam" id="TIGR03640">
    <property type="entry name" value="cas1_DVULG"/>
    <property type="match status" value="1"/>
</dbReference>
<dbReference type="Pfam" id="PF01867">
    <property type="entry name" value="Cas_Cas1"/>
    <property type="match status" value="1"/>
</dbReference>
<dbReference type="InterPro" id="IPR002729">
    <property type="entry name" value="CRISPR-assoc_Cas1"/>
</dbReference>
<keyword evidence="7 10" id="KW-0238">DNA-binding</keyword>
<dbReference type="GO" id="GO:0043571">
    <property type="term" value="P:maintenance of CRISPR repeat elements"/>
    <property type="evidence" value="ECO:0007669"/>
    <property type="project" value="UniProtKB-UniRule"/>
</dbReference>
<comment type="cofactor">
    <cofactor evidence="10">
        <name>Mg(2+)</name>
        <dbReference type="ChEBI" id="CHEBI:18420"/>
    </cofactor>
    <cofactor evidence="10">
        <name>Mn(2+)</name>
        <dbReference type="ChEBI" id="CHEBI:29035"/>
    </cofactor>
</comment>
<dbReference type="GO" id="GO:0004520">
    <property type="term" value="F:DNA endonuclease activity"/>
    <property type="evidence" value="ECO:0007669"/>
    <property type="project" value="InterPro"/>
</dbReference>
<evidence type="ECO:0000256" key="10">
    <source>
        <dbReference type="HAMAP-Rule" id="MF_01470"/>
    </source>
</evidence>